<dbReference type="EMBL" id="JAATWM020000038">
    <property type="protein sequence ID" value="KAF9872303.1"/>
    <property type="molecule type" value="Genomic_DNA"/>
</dbReference>
<keyword evidence="1" id="KW-1133">Transmembrane helix</keyword>
<dbReference type="PANTHER" id="PTHR24148:SF64">
    <property type="entry name" value="HETEROKARYON INCOMPATIBILITY DOMAIN-CONTAINING PROTEIN"/>
    <property type="match status" value="1"/>
</dbReference>
<evidence type="ECO:0000259" key="2">
    <source>
        <dbReference type="Pfam" id="PF06985"/>
    </source>
</evidence>
<dbReference type="Pfam" id="PF06985">
    <property type="entry name" value="HET"/>
    <property type="match status" value="1"/>
</dbReference>
<dbReference type="PANTHER" id="PTHR24148">
    <property type="entry name" value="ANKYRIN REPEAT DOMAIN-CONTAINING PROTEIN 39 HOMOLOG-RELATED"/>
    <property type="match status" value="1"/>
</dbReference>
<dbReference type="InterPro" id="IPR010730">
    <property type="entry name" value="HET"/>
</dbReference>
<name>A0A9P6HVR0_9PEZI</name>
<proteinExistence type="predicted"/>
<dbReference type="AlphaFoldDB" id="A0A9P6HVR0"/>
<dbReference type="GeneID" id="62165918"/>
<gene>
    <name evidence="3" type="ORF">CkaCkLH20_10130</name>
</gene>
<keyword evidence="1" id="KW-0472">Membrane</keyword>
<evidence type="ECO:0000313" key="3">
    <source>
        <dbReference type="EMBL" id="KAF9872303.1"/>
    </source>
</evidence>
<reference evidence="3" key="1">
    <citation type="submission" date="2020-03" db="EMBL/GenBank/DDBJ databases">
        <authorList>
            <person name="He L."/>
        </authorList>
    </citation>
    <scope>NUCLEOTIDE SEQUENCE</scope>
    <source>
        <strain evidence="3">CkLH20</strain>
    </source>
</reference>
<accession>A0A9P6HVR0</accession>
<keyword evidence="1" id="KW-0812">Transmembrane</keyword>
<dbReference type="Proteomes" id="UP000781932">
    <property type="component" value="Unassembled WGS sequence"/>
</dbReference>
<dbReference type="RefSeq" id="XP_038741764.1">
    <property type="nucleotide sequence ID" value="XM_038892844.1"/>
</dbReference>
<protein>
    <recommendedName>
        <fullName evidence="2">Heterokaryon incompatibility domain-containing protein</fullName>
    </recommendedName>
</protein>
<comment type="caution">
    <text evidence="3">The sequence shown here is derived from an EMBL/GenBank/DDBJ whole genome shotgun (WGS) entry which is preliminary data.</text>
</comment>
<keyword evidence="4" id="KW-1185">Reference proteome</keyword>
<dbReference type="OrthoDB" id="4808270at2759"/>
<evidence type="ECO:0000313" key="4">
    <source>
        <dbReference type="Proteomes" id="UP000781932"/>
    </source>
</evidence>
<feature type="domain" description="Heterokaryon incompatibility" evidence="2">
    <location>
        <begin position="123"/>
        <end position="278"/>
    </location>
</feature>
<reference evidence="3" key="2">
    <citation type="submission" date="2020-11" db="EMBL/GenBank/DDBJ databases">
        <title>Whole genome sequencing of Colletotrichum sp.</title>
        <authorList>
            <person name="Li H."/>
        </authorList>
    </citation>
    <scope>NUCLEOTIDE SEQUENCE</scope>
    <source>
        <strain evidence="3">CkLH20</strain>
    </source>
</reference>
<evidence type="ECO:0000256" key="1">
    <source>
        <dbReference type="SAM" id="Phobius"/>
    </source>
</evidence>
<organism evidence="3 4">
    <name type="scientific">Colletotrichum karsti</name>
    <dbReference type="NCBI Taxonomy" id="1095194"/>
    <lineage>
        <taxon>Eukaryota</taxon>
        <taxon>Fungi</taxon>
        <taxon>Dikarya</taxon>
        <taxon>Ascomycota</taxon>
        <taxon>Pezizomycotina</taxon>
        <taxon>Sordariomycetes</taxon>
        <taxon>Hypocreomycetidae</taxon>
        <taxon>Glomerellales</taxon>
        <taxon>Glomerellaceae</taxon>
        <taxon>Colletotrichum</taxon>
        <taxon>Colletotrichum boninense species complex</taxon>
    </lineage>
</organism>
<sequence length="516" mass="59215">MADLDRSRRRVELNNQRLHWISVLVDLAVFYLFGLAFTLLYPHIATFFPSSGFDLSKLYSLAYDERFYQLFIGPCRLHKDGGLPHAGCIRLIHFRPDPDSSPDSAGHLVVENRVFPITSAPTYRALSYTWGEAFGKPGEHSFTPRSALYGGQPIPSNLASAFDRLARLNLEEDEWSAWYWVDFVSIDQENIRERGEQVGNMHRIYQQAEAVDIWLGPADDSEASQVTEVLRYIVHHADSPGNRCRPRFPNHLIPDREWDILASFFSRRWFHRLWTLQEFALASQVRIMLGDEYIDPALLWRAATFLYNRAIPLPLHYGHNHSAGYAIVQFSILRKCVEDTDQLLRLLPMFATRENRRPDYETVLAWLFWRSAATFATDARDYIYGILGIADTIMEDLAQATECNSNVSRCAPAYTPIKPDYSLDTARVFRDFIIRLMYGSVGIRAMTLIQGRGEIGAFESGRELQRHAQPTWIDHEGKSPSWIPNLAHKNMFPLSSGGGPSFIQVIFHTAFPYPRY</sequence>
<dbReference type="InterPro" id="IPR052895">
    <property type="entry name" value="HetReg/Transcr_Mod"/>
</dbReference>
<feature type="transmembrane region" description="Helical" evidence="1">
    <location>
        <begin position="20"/>
        <end position="41"/>
    </location>
</feature>